<sequence>MGFFNLNGVFGLFSEYPLTRTFKDPRIPMTVTICSVLVLAGLVTFNVLTQGSVSQTESVLRGHWYIKNNTLSCQPATMVMGNSYFTNTRPTHLEDNGEIDKEEGEQRGSFSWSLQSVVRGPEGRDTGETGFYYQESPLRCNITGISLTYEFQVQSFSYSMRAMCVTPSVEKNTADNFICLETRFSIVDRAYIPILHFRMNKPGPLSTNWLYKLIRFCWLTRVPRFTEEVQNILQAQIFGISKFYPQLNFSANTLPGTAFPPYKDLNNSLAEEDVGNRDILQWSVWLDGFNYTLAEHYHDFNHSYLYMQPEPQGKLYISGKEAKPTSFDQGTLDLLNGGKSGLQIAAVGIGGIRPIPPIATLTAVQLLPAPMPLYLNLTESILAIMMDMAGKDLDRRVLGAGYLCTITRSPWKKAIPMLAMIIGSCSGMFGASLTIMLFVARRYDSHLISKQERRVTSDSAVLDDQLMECERDRLTLEESHAEVIKKQPEKRLW</sequence>
<reference evidence="2" key="1">
    <citation type="submission" date="2009-11" db="EMBL/GenBank/DDBJ databases">
        <authorList>
            <consortium name="The Broad Institute Genome Sequencing Platform"/>
            <person name="Ward D."/>
            <person name="Feldgarden M."/>
            <person name="Earl A."/>
            <person name="Young S.K."/>
            <person name="Zeng Q."/>
            <person name="Koehrsen M."/>
            <person name="Alvarado L."/>
            <person name="Berlin A."/>
            <person name="Bochicchio J."/>
            <person name="Borenstein D."/>
            <person name="Chapman S.B."/>
            <person name="Chen Z."/>
            <person name="Engels R."/>
            <person name="Freedman E."/>
            <person name="Gellesch M."/>
            <person name="Goldberg J."/>
            <person name="Griggs A."/>
            <person name="Gujja S."/>
            <person name="Heilman E."/>
            <person name="Heiman D."/>
            <person name="Hepburn T."/>
            <person name="Howarth C."/>
            <person name="Jen D."/>
            <person name="Larson L."/>
            <person name="Lewis B."/>
            <person name="Mehta T."/>
            <person name="Park D."/>
            <person name="Pearson M."/>
            <person name="Roberts A."/>
            <person name="Saif S."/>
            <person name="Shea T."/>
            <person name="Shenoy N."/>
            <person name="Sisk P."/>
            <person name="Stolte C."/>
            <person name="Sykes S."/>
            <person name="Thomson T."/>
            <person name="Walk T."/>
            <person name="White J."/>
            <person name="Yandava C."/>
            <person name="Izard J."/>
            <person name="Baranova O.V."/>
            <person name="Blanton J.M."/>
            <person name="Tanner A.C."/>
            <person name="Dewhirst F.E."/>
            <person name="Haas B."/>
            <person name="Nusbaum C."/>
            <person name="Birren B."/>
        </authorList>
    </citation>
    <scope>NUCLEOTIDE SEQUENCE [LARGE SCALE GENOMIC DNA]</scope>
    <source>
        <strain evidence="2">1-1 BBBD Race 1</strain>
    </source>
</reference>
<keyword evidence="1" id="KW-0812">Transmembrane</keyword>
<dbReference type="AlphaFoldDB" id="A0A180H4P9"/>
<name>A0A180H4P9_PUCT1</name>
<evidence type="ECO:0000256" key="1">
    <source>
        <dbReference type="SAM" id="Phobius"/>
    </source>
</evidence>
<keyword evidence="1" id="KW-1133">Transmembrane helix</keyword>
<dbReference type="Proteomes" id="UP000005240">
    <property type="component" value="Unassembled WGS sequence"/>
</dbReference>
<keyword evidence="4" id="KW-1185">Reference proteome</keyword>
<evidence type="ECO:0000313" key="4">
    <source>
        <dbReference type="Proteomes" id="UP000005240"/>
    </source>
</evidence>
<accession>A0A180H4P9</accession>
<feature type="transmembrane region" description="Helical" evidence="1">
    <location>
        <begin position="414"/>
        <end position="440"/>
    </location>
</feature>
<dbReference type="OrthoDB" id="2496011at2759"/>
<evidence type="ECO:0000313" key="2">
    <source>
        <dbReference type="EMBL" id="OAV99970.1"/>
    </source>
</evidence>
<evidence type="ECO:0000313" key="3">
    <source>
        <dbReference type="EnsemblFungi" id="PTTG_25123-t43_1-p1"/>
    </source>
</evidence>
<protein>
    <submittedName>
        <fullName evidence="2 3">Uncharacterized protein</fullName>
    </submittedName>
</protein>
<dbReference type="EnsemblFungi" id="PTTG_25123-t43_1">
    <property type="protein sequence ID" value="PTTG_25123-t43_1-p1"/>
    <property type="gene ID" value="PTTG_25123"/>
</dbReference>
<gene>
    <name evidence="2" type="ORF">PTTG_25123</name>
</gene>
<keyword evidence="1" id="KW-0472">Membrane</keyword>
<dbReference type="EMBL" id="ADAS02000001">
    <property type="protein sequence ID" value="OAV99970.1"/>
    <property type="molecule type" value="Genomic_DNA"/>
</dbReference>
<organism evidence="2">
    <name type="scientific">Puccinia triticina (isolate 1-1 / race 1 (BBBD))</name>
    <name type="common">Brown leaf rust fungus</name>
    <dbReference type="NCBI Taxonomy" id="630390"/>
    <lineage>
        <taxon>Eukaryota</taxon>
        <taxon>Fungi</taxon>
        <taxon>Dikarya</taxon>
        <taxon>Basidiomycota</taxon>
        <taxon>Pucciniomycotina</taxon>
        <taxon>Pucciniomycetes</taxon>
        <taxon>Pucciniales</taxon>
        <taxon>Pucciniaceae</taxon>
        <taxon>Puccinia</taxon>
    </lineage>
</organism>
<reference evidence="2" key="2">
    <citation type="submission" date="2016-05" db="EMBL/GenBank/DDBJ databases">
        <title>Comparative analysis highlights variable genome content of wheat rusts and divergence of the mating loci.</title>
        <authorList>
            <person name="Cuomo C.A."/>
            <person name="Bakkeren G."/>
            <person name="Szabo L."/>
            <person name="Khalil H."/>
            <person name="Joly D."/>
            <person name="Goldberg J."/>
            <person name="Young S."/>
            <person name="Zeng Q."/>
            <person name="Fellers J."/>
        </authorList>
    </citation>
    <scope>NUCLEOTIDE SEQUENCE [LARGE SCALE GENOMIC DNA]</scope>
    <source>
        <strain evidence="2">1-1 BBBD Race 1</strain>
    </source>
</reference>
<reference evidence="3 4" key="3">
    <citation type="journal article" date="2017" name="G3 (Bethesda)">
        <title>Comparative analysis highlights variable genome content of wheat rusts and divergence of the mating loci.</title>
        <authorList>
            <person name="Cuomo C.A."/>
            <person name="Bakkeren G."/>
            <person name="Khalil H.B."/>
            <person name="Panwar V."/>
            <person name="Joly D."/>
            <person name="Linning R."/>
            <person name="Sakthikumar S."/>
            <person name="Song X."/>
            <person name="Adiconis X."/>
            <person name="Fan L."/>
            <person name="Goldberg J.M."/>
            <person name="Levin J.Z."/>
            <person name="Young S."/>
            <person name="Zeng Q."/>
            <person name="Anikster Y."/>
            <person name="Bruce M."/>
            <person name="Wang M."/>
            <person name="Yin C."/>
            <person name="McCallum B."/>
            <person name="Szabo L.J."/>
            <person name="Hulbert S."/>
            <person name="Chen X."/>
            <person name="Fellers J.P."/>
        </authorList>
    </citation>
    <scope>NUCLEOTIDE SEQUENCE</scope>
    <source>
        <strain evidence="4">Isolate 1-1 / race 1 (BBBD)</strain>
        <strain evidence="3">isolate 1-1 / race 1 (BBBD)</strain>
    </source>
</reference>
<dbReference type="VEuPathDB" id="FungiDB:PTTG_25123"/>
<reference evidence="3" key="4">
    <citation type="submission" date="2025-05" db="UniProtKB">
        <authorList>
            <consortium name="EnsemblFungi"/>
        </authorList>
    </citation>
    <scope>IDENTIFICATION</scope>
    <source>
        <strain evidence="3">isolate 1-1 / race 1 (BBBD)</strain>
    </source>
</reference>
<proteinExistence type="predicted"/>